<keyword evidence="5 9" id="KW-0812">Transmembrane</keyword>
<dbReference type="EMBL" id="CP029185">
    <property type="protein sequence ID" value="AWH89356.1"/>
    <property type="molecule type" value="Genomic_DNA"/>
</dbReference>
<dbReference type="InterPro" id="IPR001123">
    <property type="entry name" value="LeuE-type"/>
</dbReference>
<proteinExistence type="inferred from homology"/>
<reference evidence="10 11" key="1">
    <citation type="journal article" date="2019" name="Int. J. Syst. Evol. Microbiol.">
        <title>Limnobaculum parvum gen. nov., sp. nov., isolated from a freshwater lake.</title>
        <authorList>
            <person name="Baek C."/>
            <person name="Shin S.K."/>
            <person name="Yi H."/>
        </authorList>
    </citation>
    <scope>NUCLEOTIDE SEQUENCE [LARGE SCALE GENOMIC DNA]</scope>
    <source>
        <strain evidence="10 11">HYN0051</strain>
    </source>
</reference>
<feature type="transmembrane region" description="Helical" evidence="9">
    <location>
        <begin position="67"/>
        <end position="88"/>
    </location>
</feature>
<protein>
    <submittedName>
        <fullName evidence="10">Arginine exporter ArgO</fullName>
    </submittedName>
</protein>
<evidence type="ECO:0000256" key="9">
    <source>
        <dbReference type="SAM" id="Phobius"/>
    </source>
</evidence>
<name>A0A2Y9U020_9GAMM</name>
<feature type="transmembrane region" description="Helical" evidence="9">
    <location>
        <begin position="147"/>
        <end position="170"/>
    </location>
</feature>
<evidence type="ECO:0000256" key="7">
    <source>
        <dbReference type="ARBA" id="ARBA00022989"/>
    </source>
</evidence>
<evidence type="ECO:0000256" key="2">
    <source>
        <dbReference type="ARBA" id="ARBA00009043"/>
    </source>
</evidence>
<feature type="transmembrane region" description="Helical" evidence="9">
    <location>
        <begin position="39"/>
        <end position="61"/>
    </location>
</feature>
<evidence type="ECO:0000256" key="5">
    <source>
        <dbReference type="ARBA" id="ARBA00022692"/>
    </source>
</evidence>
<feature type="transmembrane region" description="Helical" evidence="9">
    <location>
        <begin position="6"/>
        <end position="27"/>
    </location>
</feature>
<evidence type="ECO:0000256" key="8">
    <source>
        <dbReference type="ARBA" id="ARBA00023136"/>
    </source>
</evidence>
<dbReference type="OrthoDB" id="5638726at2"/>
<dbReference type="AlphaFoldDB" id="A0A2Y9U020"/>
<evidence type="ECO:0000313" key="10">
    <source>
        <dbReference type="EMBL" id="AWH89356.1"/>
    </source>
</evidence>
<comment type="similarity">
    <text evidence="2">Belongs to the LysE/ArgO transporter (TC 2.A.75) family.</text>
</comment>
<dbReference type="InterPro" id="IPR004777">
    <property type="entry name" value="Lys/arg_exporter"/>
</dbReference>
<dbReference type="GO" id="GO:0005886">
    <property type="term" value="C:plasma membrane"/>
    <property type="evidence" value="ECO:0007669"/>
    <property type="project" value="UniProtKB-SubCell"/>
</dbReference>
<dbReference type="NCBIfam" id="NF006801">
    <property type="entry name" value="PRK09304.1"/>
    <property type="match status" value="1"/>
</dbReference>
<dbReference type="PANTHER" id="PTHR30086">
    <property type="entry name" value="ARGININE EXPORTER PROTEIN ARGO"/>
    <property type="match status" value="1"/>
</dbReference>
<dbReference type="Pfam" id="PF01810">
    <property type="entry name" value="LysE"/>
    <property type="match status" value="1"/>
</dbReference>
<keyword evidence="3" id="KW-0813">Transport</keyword>
<keyword evidence="4" id="KW-1003">Cell membrane</keyword>
<evidence type="ECO:0000256" key="6">
    <source>
        <dbReference type="ARBA" id="ARBA00022970"/>
    </source>
</evidence>
<dbReference type="PANTHER" id="PTHR30086:SF20">
    <property type="entry name" value="ARGININE EXPORTER PROTEIN ARGO-RELATED"/>
    <property type="match status" value="1"/>
</dbReference>
<evidence type="ECO:0000256" key="3">
    <source>
        <dbReference type="ARBA" id="ARBA00022448"/>
    </source>
</evidence>
<evidence type="ECO:0000256" key="4">
    <source>
        <dbReference type="ARBA" id="ARBA00022475"/>
    </source>
</evidence>
<dbReference type="RefSeq" id="WP_108901404.1">
    <property type="nucleotide sequence ID" value="NZ_CP029185.2"/>
</dbReference>
<feature type="transmembrane region" description="Helical" evidence="9">
    <location>
        <begin position="109"/>
        <end position="127"/>
    </location>
</feature>
<keyword evidence="7 9" id="KW-1133">Transmembrane helix</keyword>
<accession>A0A2Y9U020</accession>
<keyword evidence="6" id="KW-0029">Amino-acid transport</keyword>
<dbReference type="KEGG" id="lpv:HYN51_12835"/>
<keyword evidence="11" id="KW-1185">Reference proteome</keyword>
<gene>
    <name evidence="10" type="ORF">HYN51_12835</name>
</gene>
<dbReference type="Proteomes" id="UP000244908">
    <property type="component" value="Chromosome"/>
</dbReference>
<organism evidence="10 11">
    <name type="scientific">Limnobaculum parvum</name>
    <dbReference type="NCBI Taxonomy" id="2172103"/>
    <lineage>
        <taxon>Bacteria</taxon>
        <taxon>Pseudomonadati</taxon>
        <taxon>Pseudomonadota</taxon>
        <taxon>Gammaproteobacteria</taxon>
        <taxon>Enterobacterales</taxon>
        <taxon>Budviciaceae</taxon>
        <taxon>Limnobaculum</taxon>
    </lineage>
</organism>
<keyword evidence="8 9" id="KW-0472">Membrane</keyword>
<dbReference type="NCBIfam" id="TIGR00948">
    <property type="entry name" value="2a75"/>
    <property type="match status" value="1"/>
</dbReference>
<dbReference type="GO" id="GO:0015171">
    <property type="term" value="F:amino acid transmembrane transporter activity"/>
    <property type="evidence" value="ECO:0007669"/>
    <property type="project" value="TreeGrafter"/>
</dbReference>
<evidence type="ECO:0000313" key="11">
    <source>
        <dbReference type="Proteomes" id="UP000244908"/>
    </source>
</evidence>
<sequence length="215" mass="23576">MLVAYFQGIILGMAMILPIGPQNAFVLSQGIRRQYPVMVAALCAMSDAVLISLGVFGGGALLAQSPVLLQVVTWAGVIFLVWYGWGAFREAFKPNPDTFSMDNQTLHTRYRIIATVLAVTWLNPHVYLDTVVVLGSLGEQFGDLRLWFVIGAVTASIIWFFSLALLAVWMAPWLQKSQAQRGINLVVGTVMWVIAIQLARHALSGFLTSTNIHLG</sequence>
<evidence type="ECO:0000256" key="1">
    <source>
        <dbReference type="ARBA" id="ARBA00004651"/>
    </source>
</evidence>
<feature type="transmembrane region" description="Helical" evidence="9">
    <location>
        <begin position="182"/>
        <end position="199"/>
    </location>
</feature>
<comment type="subcellular location">
    <subcellularLocation>
        <location evidence="1">Cell membrane</location>
        <topology evidence="1">Multi-pass membrane protein</topology>
    </subcellularLocation>
</comment>